<gene>
    <name evidence="2" type="ORF">BS47DRAFT_1366264</name>
</gene>
<accession>A0A9P6AMJ0</accession>
<proteinExistence type="predicted"/>
<feature type="region of interest" description="Disordered" evidence="1">
    <location>
        <begin position="502"/>
        <end position="562"/>
    </location>
</feature>
<name>A0A9P6AMJ0_9AGAM</name>
<reference evidence="2" key="1">
    <citation type="journal article" date="2020" name="Nat. Commun.">
        <title>Large-scale genome sequencing of mycorrhizal fungi provides insights into the early evolution of symbiotic traits.</title>
        <authorList>
            <person name="Miyauchi S."/>
            <person name="Kiss E."/>
            <person name="Kuo A."/>
            <person name="Drula E."/>
            <person name="Kohler A."/>
            <person name="Sanchez-Garcia M."/>
            <person name="Morin E."/>
            <person name="Andreopoulos B."/>
            <person name="Barry K.W."/>
            <person name="Bonito G."/>
            <person name="Buee M."/>
            <person name="Carver A."/>
            <person name="Chen C."/>
            <person name="Cichocki N."/>
            <person name="Clum A."/>
            <person name="Culley D."/>
            <person name="Crous P.W."/>
            <person name="Fauchery L."/>
            <person name="Girlanda M."/>
            <person name="Hayes R.D."/>
            <person name="Keri Z."/>
            <person name="LaButti K."/>
            <person name="Lipzen A."/>
            <person name="Lombard V."/>
            <person name="Magnuson J."/>
            <person name="Maillard F."/>
            <person name="Murat C."/>
            <person name="Nolan M."/>
            <person name="Ohm R.A."/>
            <person name="Pangilinan J."/>
            <person name="Pereira M.F."/>
            <person name="Perotto S."/>
            <person name="Peter M."/>
            <person name="Pfister S."/>
            <person name="Riley R."/>
            <person name="Sitrit Y."/>
            <person name="Stielow J.B."/>
            <person name="Szollosi G."/>
            <person name="Zifcakova L."/>
            <person name="Stursova M."/>
            <person name="Spatafora J.W."/>
            <person name="Tedersoo L."/>
            <person name="Vaario L.M."/>
            <person name="Yamada A."/>
            <person name="Yan M."/>
            <person name="Wang P."/>
            <person name="Xu J."/>
            <person name="Bruns T."/>
            <person name="Baldrian P."/>
            <person name="Vilgalys R."/>
            <person name="Dunand C."/>
            <person name="Henrissat B."/>
            <person name="Grigoriev I.V."/>
            <person name="Hibbett D."/>
            <person name="Nagy L.G."/>
            <person name="Martin F.M."/>
        </authorList>
    </citation>
    <scope>NUCLEOTIDE SEQUENCE</scope>
    <source>
        <strain evidence="2">UP504</strain>
    </source>
</reference>
<dbReference type="Proteomes" id="UP000886523">
    <property type="component" value="Unassembled WGS sequence"/>
</dbReference>
<feature type="compositionally biased region" description="Basic and acidic residues" evidence="1">
    <location>
        <begin position="502"/>
        <end position="511"/>
    </location>
</feature>
<keyword evidence="3" id="KW-1185">Reference proteome</keyword>
<dbReference type="OrthoDB" id="2686444at2759"/>
<evidence type="ECO:0000313" key="3">
    <source>
        <dbReference type="Proteomes" id="UP000886523"/>
    </source>
</evidence>
<comment type="caution">
    <text evidence="2">The sequence shown here is derived from an EMBL/GenBank/DDBJ whole genome shotgun (WGS) entry which is preliminary data.</text>
</comment>
<feature type="compositionally biased region" description="Low complexity" evidence="1">
    <location>
        <begin position="538"/>
        <end position="550"/>
    </location>
</feature>
<evidence type="ECO:0000256" key="1">
    <source>
        <dbReference type="SAM" id="MobiDB-lite"/>
    </source>
</evidence>
<evidence type="ECO:0000313" key="2">
    <source>
        <dbReference type="EMBL" id="KAF9508035.1"/>
    </source>
</evidence>
<feature type="region of interest" description="Disordered" evidence="1">
    <location>
        <begin position="35"/>
        <end position="63"/>
    </location>
</feature>
<dbReference type="AlphaFoldDB" id="A0A9P6AMJ0"/>
<feature type="compositionally biased region" description="Low complexity" evidence="1">
    <location>
        <begin position="519"/>
        <end position="528"/>
    </location>
</feature>
<dbReference type="EMBL" id="MU129067">
    <property type="protein sequence ID" value="KAF9508035.1"/>
    <property type="molecule type" value="Genomic_DNA"/>
</dbReference>
<protein>
    <submittedName>
        <fullName evidence="2">Uncharacterized protein</fullName>
    </submittedName>
</protein>
<sequence length="783" mass="86258">MTVVQTGAAPASTAQDEYHTPADAGVWCYKQHTRPVQRSNPLQGPPAPFLPLRRQSDPRGPSVMPEERIIWTDAWVGLFGILALLQPGRIERDCLVTRQAINVDLLRFKLAPVPPSLSRPIKNVTLGSYNNIPVTSTPNDETPALPWALVLFFLKGLNSSISCLNPVFSPTAAYFAHNVPVSLSPPPPATLLMRCRFVFIRKIERLAALTVLQPVPSEPLFLPARKGAAALCGLYLSATKVEVWDIRSQSTEVPFAVLLKADDLKAAKRVSTRQTPTAFFLKFFYRLVKPPQHALLSPSLIGLFQTLLGLSQPPSPHEPSVSLSRTPHGIPWGRATQSKCIDRRESFFHAVLIPRPANYAVTRSQYRAAAVSADFSLLDTIDSLPYAYGKHLVFSPTGIPSFLQSPADLPSQTRELSALASGSNVLDPSTILDGCFKRGAPDELGFMRRVVADQGAASMFPPVHFDSPIFESLVDAGISPSTPTPLLRPPQTLPLLERSRALANSRKESPYRKKKRTSNKAASKANEAARLRKRQRSQMRLLEEQQQQGRRCSHGGQGRRPQGRAIRIPFKTAFTVDYQTEIDGLIASSEFQLICEVLTKLLDRYFPAIAAKYSSGRRQSMRLVKSPVKTVPHRDFKNVAIGIIYGNVRSAGFFDDGETAWLVNFEAGIVIQLPIGQYSCCIPVKFTDKTPSEFFSNEYPLKFVCTQNGEIPNSLNAVPLRSIDPGRASLVFFNPASFFYPLTTGFTTLEEARAAGLSGGLDFVEEARSSFNKVPQGSRCTFA</sequence>
<organism evidence="2 3">
    <name type="scientific">Hydnum rufescens UP504</name>
    <dbReference type="NCBI Taxonomy" id="1448309"/>
    <lineage>
        <taxon>Eukaryota</taxon>
        <taxon>Fungi</taxon>
        <taxon>Dikarya</taxon>
        <taxon>Basidiomycota</taxon>
        <taxon>Agaricomycotina</taxon>
        <taxon>Agaricomycetes</taxon>
        <taxon>Cantharellales</taxon>
        <taxon>Hydnaceae</taxon>
        <taxon>Hydnum</taxon>
    </lineage>
</organism>